<dbReference type="PANTHER" id="PTHR37813">
    <property type="entry name" value="FELS-2 PROPHAGE PROTEIN"/>
    <property type="match status" value="1"/>
</dbReference>
<keyword evidence="3" id="KW-0812">Transmembrane</keyword>
<keyword evidence="6" id="KW-1185">Reference proteome</keyword>
<protein>
    <submittedName>
        <fullName evidence="5">Phage tail tape measure protein</fullName>
    </submittedName>
</protein>
<feature type="region of interest" description="Disordered" evidence="2">
    <location>
        <begin position="581"/>
        <end position="635"/>
    </location>
</feature>
<gene>
    <name evidence="5" type="ORF">E6A44_002940</name>
</gene>
<dbReference type="Proteomes" id="UP001517247">
    <property type="component" value="Unassembled WGS sequence"/>
</dbReference>
<dbReference type="NCBIfam" id="TIGR01760">
    <property type="entry name" value="tape_meas_TP901"/>
    <property type="match status" value="1"/>
</dbReference>
<feature type="domain" description="Phage tail tape measure protein" evidence="4">
    <location>
        <begin position="115"/>
        <end position="300"/>
    </location>
</feature>
<evidence type="ECO:0000256" key="2">
    <source>
        <dbReference type="SAM" id="MobiDB-lite"/>
    </source>
</evidence>
<feature type="transmembrane region" description="Helical" evidence="3">
    <location>
        <begin position="413"/>
        <end position="430"/>
    </location>
</feature>
<proteinExistence type="predicted"/>
<feature type="transmembrane region" description="Helical" evidence="3">
    <location>
        <begin position="451"/>
        <end position="480"/>
    </location>
</feature>
<feature type="transmembrane region" description="Helical" evidence="3">
    <location>
        <begin position="486"/>
        <end position="504"/>
    </location>
</feature>
<evidence type="ECO:0000313" key="5">
    <source>
        <dbReference type="EMBL" id="MFN0254508.1"/>
    </source>
</evidence>
<evidence type="ECO:0000259" key="4">
    <source>
        <dbReference type="Pfam" id="PF10145"/>
    </source>
</evidence>
<evidence type="ECO:0000256" key="1">
    <source>
        <dbReference type="ARBA" id="ARBA00022612"/>
    </source>
</evidence>
<sequence length="635" mass="66938">MAATVKVPTIFSAVDKVSTIVKRMSRNVRSFASTVSSGIAKSNRWFKKLTPSISEAGNELLSYAKSAAIAGGIIAGISFSANAVTDYEQNVASFRTIVSDLSSKDFSVYKKEVGDVATATKASTIEVVQSFEKIAGLNAKFAETSTGIGQVSKAAITLAKASGDELGTSAENLVGIMNQFSLGADQANRTINVLAAGQAVGAASISQTSEAFKNFGSVASGANMSLEQSVGLIQTLGKFSIFGAEAGTKLRGVTLKLQQAGAGYASGQFQINDALAQVSKKYNKLTSQRAKDAFMLKLFGAENISVGKTLLSNIALFKEYTDGVSGTTEAQKAAAINSDTVNKKLEEMKNKWVNIITTSDQAESSLTNAKTAMGYVTDNMEAIISIGSKILLFFAAWKAIIIANSIAMGAYNIALGINGAVTGIVSIAVGKSNIALKAYQITTKAVTAAQWLWNVAMTANPIGLIIVGIAALIAIVVVVIQKWDEWGAAFSLVMGPLGIVISLIQSFRRNWDMITKAFKEGGILEGLKAIGKVILDALLQPFEQLLGIIAKVTGFKWAENAAAGLNKFRAEMGVSMEAKPALGTPQQKAEELKSQNPQTNTLDVNFNDPDNRVKSTSMKGPLAIPVKVTSTNGKR</sequence>
<keyword evidence="1" id="KW-1188">Viral release from host cell</keyword>
<dbReference type="Pfam" id="PF10145">
    <property type="entry name" value="PhageMin_Tail"/>
    <property type="match status" value="1"/>
</dbReference>
<dbReference type="InterPro" id="IPR010090">
    <property type="entry name" value="Phage_tape_meas"/>
</dbReference>
<evidence type="ECO:0000256" key="3">
    <source>
        <dbReference type="SAM" id="Phobius"/>
    </source>
</evidence>
<keyword evidence="3" id="KW-0472">Membrane</keyword>
<comment type="caution">
    <text evidence="5">The sequence shown here is derived from an EMBL/GenBank/DDBJ whole genome shotgun (WGS) entry which is preliminary data.</text>
</comment>
<feature type="transmembrane region" description="Helical" evidence="3">
    <location>
        <begin position="390"/>
        <end position="407"/>
    </location>
</feature>
<evidence type="ECO:0000313" key="6">
    <source>
        <dbReference type="Proteomes" id="UP001517247"/>
    </source>
</evidence>
<name>A0ABW9J1V9_9SPHI</name>
<dbReference type="RefSeq" id="WP_138721657.1">
    <property type="nucleotide sequence ID" value="NZ_SSHJ02000001.1"/>
</dbReference>
<accession>A0ABW9J1V9</accession>
<organism evidence="5 6">
    <name type="scientific">Pedobacter ureilyticus</name>
    <dbReference type="NCBI Taxonomy" id="1393051"/>
    <lineage>
        <taxon>Bacteria</taxon>
        <taxon>Pseudomonadati</taxon>
        <taxon>Bacteroidota</taxon>
        <taxon>Sphingobacteriia</taxon>
        <taxon>Sphingobacteriales</taxon>
        <taxon>Sphingobacteriaceae</taxon>
        <taxon>Pedobacter</taxon>
    </lineage>
</organism>
<feature type="compositionally biased region" description="Polar residues" evidence="2">
    <location>
        <begin position="594"/>
        <end position="604"/>
    </location>
</feature>
<keyword evidence="3" id="KW-1133">Transmembrane helix</keyword>
<dbReference type="EMBL" id="SSHJ02000001">
    <property type="protein sequence ID" value="MFN0254508.1"/>
    <property type="molecule type" value="Genomic_DNA"/>
</dbReference>
<dbReference type="PANTHER" id="PTHR37813:SF1">
    <property type="entry name" value="FELS-2 PROPHAGE PROTEIN"/>
    <property type="match status" value="1"/>
</dbReference>
<reference evidence="5 6" key="1">
    <citation type="submission" date="2024-12" db="EMBL/GenBank/DDBJ databases">
        <authorList>
            <person name="Hu S."/>
        </authorList>
    </citation>
    <scope>NUCLEOTIDE SEQUENCE [LARGE SCALE GENOMIC DNA]</scope>
    <source>
        <strain evidence="5 6">THG-T11</strain>
    </source>
</reference>